<dbReference type="Proteomes" id="UP000007015">
    <property type="component" value="Chromosome 12"/>
</dbReference>
<keyword evidence="3" id="KW-1185">Reference proteome</keyword>
<dbReference type="Gramene" id="BGIOSGA036260-TA">
    <property type="protein sequence ID" value="BGIOSGA036260-PA"/>
    <property type="gene ID" value="BGIOSGA036260"/>
</dbReference>
<reference evidence="2 3" key="1">
    <citation type="journal article" date="2005" name="PLoS Biol.">
        <title>The genomes of Oryza sativa: a history of duplications.</title>
        <authorList>
            <person name="Yu J."/>
            <person name="Wang J."/>
            <person name="Lin W."/>
            <person name="Li S."/>
            <person name="Li H."/>
            <person name="Zhou J."/>
            <person name="Ni P."/>
            <person name="Dong W."/>
            <person name="Hu S."/>
            <person name="Zeng C."/>
            <person name="Zhang J."/>
            <person name="Zhang Y."/>
            <person name="Li R."/>
            <person name="Xu Z."/>
            <person name="Li S."/>
            <person name="Li X."/>
            <person name="Zheng H."/>
            <person name="Cong L."/>
            <person name="Lin L."/>
            <person name="Yin J."/>
            <person name="Geng J."/>
            <person name="Li G."/>
            <person name="Shi J."/>
            <person name="Liu J."/>
            <person name="Lv H."/>
            <person name="Li J."/>
            <person name="Wang J."/>
            <person name="Deng Y."/>
            <person name="Ran L."/>
            <person name="Shi X."/>
            <person name="Wang X."/>
            <person name="Wu Q."/>
            <person name="Li C."/>
            <person name="Ren X."/>
            <person name="Wang J."/>
            <person name="Wang X."/>
            <person name="Li D."/>
            <person name="Liu D."/>
            <person name="Zhang X."/>
            <person name="Ji Z."/>
            <person name="Zhao W."/>
            <person name="Sun Y."/>
            <person name="Zhang Z."/>
            <person name="Bao J."/>
            <person name="Han Y."/>
            <person name="Dong L."/>
            <person name="Ji J."/>
            <person name="Chen P."/>
            <person name="Wu S."/>
            <person name="Liu J."/>
            <person name="Xiao Y."/>
            <person name="Bu D."/>
            <person name="Tan J."/>
            <person name="Yang L."/>
            <person name="Ye C."/>
            <person name="Zhang J."/>
            <person name="Xu J."/>
            <person name="Zhou Y."/>
            <person name="Yu Y."/>
            <person name="Zhang B."/>
            <person name="Zhuang S."/>
            <person name="Wei H."/>
            <person name="Liu B."/>
            <person name="Lei M."/>
            <person name="Yu H."/>
            <person name="Li Y."/>
            <person name="Xu H."/>
            <person name="Wei S."/>
            <person name="He X."/>
            <person name="Fang L."/>
            <person name="Zhang Z."/>
            <person name="Zhang Y."/>
            <person name="Huang X."/>
            <person name="Su Z."/>
            <person name="Tong W."/>
            <person name="Li J."/>
            <person name="Tong Z."/>
            <person name="Li S."/>
            <person name="Ye J."/>
            <person name="Wang L."/>
            <person name="Fang L."/>
            <person name="Lei T."/>
            <person name="Chen C."/>
            <person name="Chen H."/>
            <person name="Xu Z."/>
            <person name="Li H."/>
            <person name="Huang H."/>
            <person name="Zhang F."/>
            <person name="Xu H."/>
            <person name="Li N."/>
            <person name="Zhao C."/>
            <person name="Li S."/>
            <person name="Dong L."/>
            <person name="Huang Y."/>
            <person name="Li L."/>
            <person name="Xi Y."/>
            <person name="Qi Q."/>
            <person name="Li W."/>
            <person name="Zhang B."/>
            <person name="Hu W."/>
            <person name="Zhang Y."/>
            <person name="Tian X."/>
            <person name="Jiao Y."/>
            <person name="Liang X."/>
            <person name="Jin J."/>
            <person name="Gao L."/>
            <person name="Zheng W."/>
            <person name="Hao B."/>
            <person name="Liu S."/>
            <person name="Wang W."/>
            <person name="Yuan L."/>
            <person name="Cao M."/>
            <person name="McDermott J."/>
            <person name="Samudrala R."/>
            <person name="Wang J."/>
            <person name="Wong G.K."/>
            <person name="Yang H."/>
        </authorList>
    </citation>
    <scope>NUCLEOTIDE SEQUENCE [LARGE SCALE GENOMIC DNA]</scope>
    <source>
        <strain evidence="3">cv. 93-11</strain>
    </source>
</reference>
<dbReference type="AlphaFoldDB" id="A2ZK47"/>
<organism evidence="2 3">
    <name type="scientific">Oryza sativa subsp. indica</name>
    <name type="common">Rice</name>
    <dbReference type="NCBI Taxonomy" id="39946"/>
    <lineage>
        <taxon>Eukaryota</taxon>
        <taxon>Viridiplantae</taxon>
        <taxon>Streptophyta</taxon>
        <taxon>Embryophyta</taxon>
        <taxon>Tracheophyta</taxon>
        <taxon>Spermatophyta</taxon>
        <taxon>Magnoliopsida</taxon>
        <taxon>Liliopsida</taxon>
        <taxon>Poales</taxon>
        <taxon>Poaceae</taxon>
        <taxon>BOP clade</taxon>
        <taxon>Oryzoideae</taxon>
        <taxon>Oryzeae</taxon>
        <taxon>Oryzinae</taxon>
        <taxon>Oryza</taxon>
        <taxon>Oryza sativa</taxon>
    </lineage>
</organism>
<evidence type="ECO:0000256" key="1">
    <source>
        <dbReference type="SAM" id="MobiDB-lite"/>
    </source>
</evidence>
<evidence type="ECO:0000313" key="3">
    <source>
        <dbReference type="Proteomes" id="UP000007015"/>
    </source>
</evidence>
<protein>
    <submittedName>
        <fullName evidence="2">Uncharacterized protein</fullName>
    </submittedName>
</protein>
<gene>
    <name evidence="2" type="ORF">OsI_38204</name>
</gene>
<dbReference type="HOGENOM" id="CLU_1996391_0_0_1"/>
<name>A2ZK47_ORYSI</name>
<sequence length="125" mass="13226">MAWRCNGGRWWEGRRRRRMVGAPSLRQIWRPDGGREGNGGPTAAAMAPSPPPDPAGREAAAVGLGGRERAAMAVAATTMMTEMVATTMTMMLTAAVTKTMSKPSTDGATSFYASDTNFGSARVVF</sequence>
<feature type="region of interest" description="Disordered" evidence="1">
    <location>
        <begin position="25"/>
        <end position="59"/>
    </location>
</feature>
<evidence type="ECO:0000313" key="2">
    <source>
        <dbReference type="EMBL" id="EAY82981.1"/>
    </source>
</evidence>
<proteinExistence type="predicted"/>
<dbReference type="OMA" id="MAWRCNG"/>
<dbReference type="EMBL" id="CM000137">
    <property type="protein sequence ID" value="EAY82981.1"/>
    <property type="molecule type" value="Genomic_DNA"/>
</dbReference>
<accession>A2ZK47</accession>